<protein>
    <recommendedName>
        <fullName evidence="1">Glyoxalase-like domain-containing protein</fullName>
    </recommendedName>
</protein>
<sequence length="242" mass="25476">MLVRWVTGFLDSPSPTAESFWLAVTGSTLSSRRGGGVFATLVPDGGDAFLRVQLIGARESPKAHVDLHVDEVPAAAAQAEALGAVRVSAEPGLVVLRSPAGILFCLVEWSGEAVVPAAVRWPGGQRSVVDQLSLDVPAAGYDAEMEFWAALTGWARVASDLPGFAFLDGGDALPLRFLLQRIGGDAAGVHLDLACDGVDAEVVRHQGLGASVVRRVAGDWTTLRDPVGREYCVTARAPRGRR</sequence>
<gene>
    <name evidence="2" type="ORF">Afe05nite_43710</name>
</gene>
<evidence type="ECO:0000313" key="3">
    <source>
        <dbReference type="Proteomes" id="UP000598174"/>
    </source>
</evidence>
<proteinExistence type="predicted"/>
<organism evidence="2 3">
    <name type="scientific">Paractinoplanes ferrugineus</name>
    <dbReference type="NCBI Taxonomy" id="113564"/>
    <lineage>
        <taxon>Bacteria</taxon>
        <taxon>Bacillati</taxon>
        <taxon>Actinomycetota</taxon>
        <taxon>Actinomycetes</taxon>
        <taxon>Micromonosporales</taxon>
        <taxon>Micromonosporaceae</taxon>
        <taxon>Paractinoplanes</taxon>
    </lineage>
</organism>
<dbReference type="AlphaFoldDB" id="A0A919J8K0"/>
<dbReference type="PANTHER" id="PTHR35908">
    <property type="entry name" value="HYPOTHETICAL FUSION PROTEIN"/>
    <property type="match status" value="1"/>
</dbReference>
<evidence type="ECO:0000259" key="1">
    <source>
        <dbReference type="Pfam" id="PF18029"/>
    </source>
</evidence>
<dbReference type="PANTHER" id="PTHR35908:SF1">
    <property type="entry name" value="CONSERVED PROTEIN"/>
    <property type="match status" value="1"/>
</dbReference>
<comment type="caution">
    <text evidence="2">The sequence shown here is derived from an EMBL/GenBank/DDBJ whole genome shotgun (WGS) entry which is preliminary data.</text>
</comment>
<reference evidence="2" key="1">
    <citation type="submission" date="2021-01" db="EMBL/GenBank/DDBJ databases">
        <title>Whole genome shotgun sequence of Actinoplanes ferrugineus NBRC 15555.</title>
        <authorList>
            <person name="Komaki H."/>
            <person name="Tamura T."/>
        </authorList>
    </citation>
    <scope>NUCLEOTIDE SEQUENCE</scope>
    <source>
        <strain evidence="2">NBRC 15555</strain>
    </source>
</reference>
<keyword evidence="3" id="KW-1185">Reference proteome</keyword>
<dbReference type="SUPFAM" id="SSF54593">
    <property type="entry name" value="Glyoxalase/Bleomycin resistance protein/Dihydroxybiphenyl dioxygenase"/>
    <property type="match status" value="2"/>
</dbReference>
<dbReference type="RefSeq" id="WP_203818993.1">
    <property type="nucleotide sequence ID" value="NZ_BAAABP010000004.1"/>
</dbReference>
<feature type="domain" description="Glyoxalase-like" evidence="1">
    <location>
        <begin position="18"/>
        <end position="107"/>
    </location>
</feature>
<dbReference type="Gene3D" id="3.10.180.10">
    <property type="entry name" value="2,3-Dihydroxybiphenyl 1,2-Dioxygenase, domain 1"/>
    <property type="match status" value="2"/>
</dbReference>
<accession>A0A919J8K0</accession>
<dbReference type="Pfam" id="PF18029">
    <property type="entry name" value="Glyoxalase_6"/>
    <property type="match status" value="2"/>
</dbReference>
<evidence type="ECO:0000313" key="2">
    <source>
        <dbReference type="EMBL" id="GIE12531.1"/>
    </source>
</evidence>
<dbReference type="InterPro" id="IPR041581">
    <property type="entry name" value="Glyoxalase_6"/>
</dbReference>
<dbReference type="Proteomes" id="UP000598174">
    <property type="component" value="Unassembled WGS sequence"/>
</dbReference>
<dbReference type="EMBL" id="BOMM01000039">
    <property type="protein sequence ID" value="GIE12531.1"/>
    <property type="molecule type" value="Genomic_DNA"/>
</dbReference>
<feature type="domain" description="Glyoxalase-like" evidence="1">
    <location>
        <begin position="134"/>
        <end position="234"/>
    </location>
</feature>
<name>A0A919J8K0_9ACTN</name>
<dbReference type="InterPro" id="IPR029068">
    <property type="entry name" value="Glyas_Bleomycin-R_OHBP_Dase"/>
</dbReference>